<sequence length="85" mass="9228">MTRIVHPHNALGVGELEDHVGHQVTLRQQARTGCVVNVSANLFSNPASQRLDAVSFVAQRTQLFAGTARFAGAAGYLPDVFYGRY</sequence>
<dbReference type="AlphaFoldDB" id="A0A376KIX3"/>
<dbReference type="AntiFam" id="ANF00213">
    <property type="entry name" value="Shadow ORF (opposite glyS)"/>
</dbReference>
<evidence type="ECO:0000313" key="2">
    <source>
        <dbReference type="Proteomes" id="UP000255460"/>
    </source>
</evidence>
<accession>A0A376KIX3</accession>
<proteinExistence type="predicted"/>
<protein>
    <submittedName>
        <fullName evidence="1">Uncharacterized protein</fullName>
    </submittedName>
</protein>
<name>A0A376KIX3_ECOLX</name>
<organism evidence="1 2">
    <name type="scientific">Escherichia coli</name>
    <dbReference type="NCBI Taxonomy" id="562"/>
    <lineage>
        <taxon>Bacteria</taxon>
        <taxon>Pseudomonadati</taxon>
        <taxon>Pseudomonadota</taxon>
        <taxon>Gammaproteobacteria</taxon>
        <taxon>Enterobacterales</taxon>
        <taxon>Enterobacteriaceae</taxon>
        <taxon>Escherichia</taxon>
    </lineage>
</organism>
<dbReference type="EMBL" id="UFZQ01000001">
    <property type="protein sequence ID" value="STE82694.1"/>
    <property type="molecule type" value="Genomic_DNA"/>
</dbReference>
<reference evidence="1 2" key="1">
    <citation type="submission" date="2018-06" db="EMBL/GenBank/DDBJ databases">
        <authorList>
            <consortium name="Pathogen Informatics"/>
            <person name="Doyle S."/>
        </authorList>
    </citation>
    <scope>NUCLEOTIDE SEQUENCE [LARGE SCALE GENOMIC DNA]</scope>
    <source>
        <strain evidence="1 2">NCTC10418</strain>
    </source>
</reference>
<gene>
    <name evidence="1" type="ORF">NCTC10418_00317</name>
</gene>
<dbReference type="Proteomes" id="UP000255460">
    <property type="component" value="Unassembled WGS sequence"/>
</dbReference>
<evidence type="ECO:0000313" key="1">
    <source>
        <dbReference type="EMBL" id="STE82694.1"/>
    </source>
</evidence>